<evidence type="ECO:0000259" key="3">
    <source>
        <dbReference type="Pfam" id="PF00149"/>
    </source>
</evidence>
<keyword evidence="5" id="KW-1185">Reference proteome</keyword>
<dbReference type="EMBL" id="LACI01001135">
    <property type="protein sequence ID" value="KJU85172.1"/>
    <property type="molecule type" value="Genomic_DNA"/>
</dbReference>
<dbReference type="GO" id="GO:0016020">
    <property type="term" value="C:membrane"/>
    <property type="evidence" value="ECO:0007669"/>
    <property type="project" value="GOC"/>
</dbReference>
<dbReference type="Gene3D" id="3.60.21.10">
    <property type="match status" value="1"/>
</dbReference>
<evidence type="ECO:0000313" key="5">
    <source>
        <dbReference type="Proteomes" id="UP000033423"/>
    </source>
</evidence>
<name>A0A0F3GTJ8_9BACT</name>
<dbReference type="PANTHER" id="PTHR31302">
    <property type="entry name" value="TRANSMEMBRANE PROTEIN WITH METALLOPHOSPHOESTERASE DOMAIN-RELATED"/>
    <property type="match status" value="1"/>
</dbReference>
<organism evidence="4 5">
    <name type="scientific">Candidatus Magnetobacterium bavaricum</name>
    <dbReference type="NCBI Taxonomy" id="29290"/>
    <lineage>
        <taxon>Bacteria</taxon>
        <taxon>Pseudomonadati</taxon>
        <taxon>Nitrospirota</taxon>
        <taxon>Thermodesulfovibrionia</taxon>
        <taxon>Thermodesulfovibrionales</taxon>
        <taxon>Candidatus Magnetobacteriaceae</taxon>
        <taxon>Candidatus Magnetobacterium</taxon>
    </lineage>
</organism>
<accession>A0A0F3GTJ8</accession>
<dbReference type="InterPro" id="IPR051158">
    <property type="entry name" value="Metallophosphoesterase_sf"/>
</dbReference>
<proteinExistence type="predicted"/>
<dbReference type="Proteomes" id="UP000033423">
    <property type="component" value="Unassembled WGS sequence"/>
</dbReference>
<dbReference type="PANTHER" id="PTHR31302:SF31">
    <property type="entry name" value="PHOSPHODIESTERASE YAEI"/>
    <property type="match status" value="1"/>
</dbReference>
<evidence type="ECO:0000256" key="1">
    <source>
        <dbReference type="ARBA" id="ARBA00022723"/>
    </source>
</evidence>
<keyword evidence="1" id="KW-0479">Metal-binding</keyword>
<gene>
    <name evidence="4" type="ORF">MBAV_002642</name>
</gene>
<protein>
    <submittedName>
        <fullName evidence="4">Metallophosphoesterase</fullName>
    </submittedName>
</protein>
<dbReference type="InterPro" id="IPR029052">
    <property type="entry name" value="Metallo-depent_PP-like"/>
</dbReference>
<comment type="caution">
    <text evidence="4">The sequence shown here is derived from an EMBL/GenBank/DDBJ whole genome shotgun (WGS) entry which is preliminary data.</text>
</comment>
<dbReference type="SUPFAM" id="SSF56300">
    <property type="entry name" value="Metallo-dependent phosphatases"/>
    <property type="match status" value="1"/>
</dbReference>
<dbReference type="GO" id="GO:0008758">
    <property type="term" value="F:UDP-2,3-diacylglucosamine hydrolase activity"/>
    <property type="evidence" value="ECO:0007669"/>
    <property type="project" value="TreeGrafter"/>
</dbReference>
<evidence type="ECO:0000313" key="4">
    <source>
        <dbReference type="EMBL" id="KJU85172.1"/>
    </source>
</evidence>
<dbReference type="AlphaFoldDB" id="A0A0F3GTJ8"/>
<reference evidence="4 5" key="1">
    <citation type="submission" date="2015-02" db="EMBL/GenBank/DDBJ databases">
        <title>Single-cell genomics of uncultivated deep-branching MTB reveals a conserved set of magnetosome genes.</title>
        <authorList>
            <person name="Kolinko S."/>
            <person name="Richter M."/>
            <person name="Glockner F.O."/>
            <person name="Brachmann A."/>
            <person name="Schuler D."/>
        </authorList>
    </citation>
    <scope>NUCLEOTIDE SEQUENCE [LARGE SCALE GENOMIC DNA]</scope>
    <source>
        <strain evidence="4">TM-1</strain>
    </source>
</reference>
<evidence type="ECO:0000256" key="2">
    <source>
        <dbReference type="ARBA" id="ARBA00022801"/>
    </source>
</evidence>
<sequence length="217" mass="23831">MVLLPLVVSLLLSVYAYFEALNVTTRHLVISHPKIPREVGSIKVVQVSDVHIGLIVRHDRLKRIFGVVGKEKPDVLVSTGDFVDSQLDNLDVLAAGISSIPARYGKFACLGNHEFYAGTAQSMRLTQGAGFTVLRGQGVTVGGVLNIAGVSDYTFGDEATEKEALSRLPKQNFTILLKHRPMVDKDNTGLFDLQLSGHTHKGQIFPFSILTWLHYPH</sequence>
<dbReference type="InterPro" id="IPR004843">
    <property type="entry name" value="Calcineurin-like_PHP"/>
</dbReference>
<dbReference type="Pfam" id="PF00149">
    <property type="entry name" value="Metallophos"/>
    <property type="match status" value="1"/>
</dbReference>
<keyword evidence="2" id="KW-0378">Hydrolase</keyword>
<feature type="domain" description="Calcineurin-like phosphoesterase" evidence="3">
    <location>
        <begin position="42"/>
        <end position="201"/>
    </location>
</feature>
<feature type="non-terminal residue" evidence="4">
    <location>
        <position position="217"/>
    </location>
</feature>
<dbReference type="GO" id="GO:0046872">
    <property type="term" value="F:metal ion binding"/>
    <property type="evidence" value="ECO:0007669"/>
    <property type="project" value="UniProtKB-KW"/>
</dbReference>
<dbReference type="GO" id="GO:0009245">
    <property type="term" value="P:lipid A biosynthetic process"/>
    <property type="evidence" value="ECO:0007669"/>
    <property type="project" value="TreeGrafter"/>
</dbReference>